<dbReference type="EMBL" id="JABANO010016734">
    <property type="protein sequence ID" value="KAF4734665.1"/>
    <property type="molecule type" value="Genomic_DNA"/>
</dbReference>
<comment type="caution">
    <text evidence="1">The sequence shown here is derived from an EMBL/GenBank/DDBJ whole genome shotgun (WGS) entry which is preliminary data.</text>
</comment>
<name>A0A7J6SPN3_PEROL</name>
<reference evidence="1 2" key="1">
    <citation type="submission" date="2020-04" db="EMBL/GenBank/DDBJ databases">
        <title>Perkinsus olseni comparative genomics.</title>
        <authorList>
            <person name="Bogema D.R."/>
        </authorList>
    </citation>
    <scope>NUCLEOTIDE SEQUENCE [LARGE SCALE GENOMIC DNA]</scope>
    <source>
        <strain evidence="1 2">ATCC PRA-207</strain>
    </source>
</reference>
<evidence type="ECO:0000313" key="2">
    <source>
        <dbReference type="Proteomes" id="UP000553632"/>
    </source>
</evidence>
<organism evidence="1 2">
    <name type="scientific">Perkinsus olseni</name>
    <name type="common">Perkinsus atlanticus</name>
    <dbReference type="NCBI Taxonomy" id="32597"/>
    <lineage>
        <taxon>Eukaryota</taxon>
        <taxon>Sar</taxon>
        <taxon>Alveolata</taxon>
        <taxon>Perkinsozoa</taxon>
        <taxon>Perkinsea</taxon>
        <taxon>Perkinsida</taxon>
        <taxon>Perkinsidae</taxon>
        <taxon>Perkinsus</taxon>
    </lineage>
</organism>
<protein>
    <submittedName>
        <fullName evidence="1">Uncharacterized protein</fullName>
    </submittedName>
</protein>
<sequence length="87" mass="9494">SAVEASVEDHSEATPAEIVVSVTGPSRTSLAEYFDIPPGKVVPALGEALRRLEVELNEGNGSDGKAAMALLEMKNNRRVLYWRERQL</sequence>
<feature type="non-terminal residue" evidence="1">
    <location>
        <position position="1"/>
    </location>
</feature>
<gene>
    <name evidence="1" type="ORF">FOZ63_023092</name>
</gene>
<dbReference type="AlphaFoldDB" id="A0A7J6SPN3"/>
<evidence type="ECO:0000313" key="1">
    <source>
        <dbReference type="EMBL" id="KAF4734665.1"/>
    </source>
</evidence>
<proteinExistence type="predicted"/>
<dbReference type="Proteomes" id="UP000553632">
    <property type="component" value="Unassembled WGS sequence"/>
</dbReference>
<accession>A0A7J6SPN3</accession>
<keyword evidence="2" id="KW-1185">Reference proteome</keyword>